<dbReference type="SUPFAM" id="SSF56219">
    <property type="entry name" value="DNase I-like"/>
    <property type="match status" value="1"/>
</dbReference>
<dbReference type="Pfam" id="PF13966">
    <property type="entry name" value="zf-RVT"/>
    <property type="match status" value="1"/>
</dbReference>
<gene>
    <name evidence="2" type="ORF">MERR_LOCUS39461</name>
</gene>
<organism evidence="2 3">
    <name type="scientific">Microthlaspi erraticum</name>
    <dbReference type="NCBI Taxonomy" id="1685480"/>
    <lineage>
        <taxon>Eukaryota</taxon>
        <taxon>Viridiplantae</taxon>
        <taxon>Streptophyta</taxon>
        <taxon>Embryophyta</taxon>
        <taxon>Tracheophyta</taxon>
        <taxon>Spermatophyta</taxon>
        <taxon>Magnoliopsida</taxon>
        <taxon>eudicotyledons</taxon>
        <taxon>Gunneridae</taxon>
        <taxon>Pentapetalae</taxon>
        <taxon>rosids</taxon>
        <taxon>malvids</taxon>
        <taxon>Brassicales</taxon>
        <taxon>Brassicaceae</taxon>
        <taxon>Coluteocarpeae</taxon>
        <taxon>Microthlaspi</taxon>
    </lineage>
</organism>
<comment type="caution">
    <text evidence="2">The sequence shown here is derived from an EMBL/GenBank/DDBJ whole genome shotgun (WGS) entry which is preliminary data.</text>
</comment>
<dbReference type="PANTHER" id="PTHR33116">
    <property type="entry name" value="REVERSE TRANSCRIPTASE ZINC-BINDING DOMAIN-CONTAINING PROTEIN-RELATED-RELATED"/>
    <property type="match status" value="1"/>
</dbReference>
<dbReference type="CDD" id="cd01650">
    <property type="entry name" value="RT_nLTR_like"/>
    <property type="match status" value="1"/>
</dbReference>
<reference evidence="2" key="1">
    <citation type="submission" date="2020-01" db="EMBL/GenBank/DDBJ databases">
        <authorList>
            <person name="Mishra B."/>
        </authorList>
    </citation>
    <scope>NUCLEOTIDE SEQUENCE [LARGE SCALE GENOMIC DNA]</scope>
</reference>
<protein>
    <recommendedName>
        <fullName evidence="1">Reverse transcriptase domain-containing protein</fullName>
    </recommendedName>
</protein>
<dbReference type="OrthoDB" id="1938625at2759"/>
<proteinExistence type="predicted"/>
<accession>A0A6D2KJZ2</accession>
<dbReference type="InterPro" id="IPR000477">
    <property type="entry name" value="RT_dom"/>
</dbReference>
<dbReference type="AlphaFoldDB" id="A0A6D2KJZ2"/>
<dbReference type="PANTHER" id="PTHR33116:SF80">
    <property type="entry name" value="REVERSE TRANSCRIPTASE ZINC-BINDING DOMAIN-CONTAINING PROTEIN"/>
    <property type="match status" value="1"/>
</dbReference>
<dbReference type="Proteomes" id="UP000467841">
    <property type="component" value="Unassembled WGS sequence"/>
</dbReference>
<dbReference type="Gene3D" id="3.60.10.10">
    <property type="entry name" value="Endonuclease/exonuclease/phosphatase"/>
    <property type="match status" value="1"/>
</dbReference>
<dbReference type="InterPro" id="IPR036691">
    <property type="entry name" value="Endo/exonu/phosph_ase_sf"/>
</dbReference>
<sequence>MITCEVMLPVSTSWIIISVVYASNDEVERRLLWKEIKEMSVDSRVVGKPWLVQGDFNQTLNPHEHSIYAAQKLDSRMMEFRTSLHDADISDLTCKGETFTWWNKSSSRPVAKKLDRALINEHWMNLFPASYAIFGEPDFSDHASCGVVLDHGSTHQKRPFKFFNFLLQNKELLPIIADHWFSCSIFGSAMFRVSRKLKLLKNIIRKFSKQNFSGIEKRTEEAHERLLLTQGRVLADPSTENAQKNWGVLAAAEEAFLCQKSRVTWLKEGDSNSAYFHRVAAGRKVINHIHFLVDENGERIETDQGIREHCVEHFQNFLGGEESQKMFIQEDIDLLLPYRCSDVQKSFLQADFSSEDIKTAFFELPRNKTSGPDGYSAEFFTGCWIIVGPEVTEAVKEFFSSGKLLRQWNSTTLVLIPKISNASSTSDFRPISCLNTVYKVISKLLVSRLQTVLLDIISPSQSAFMPGRLLAENVLLATEIVHGYNWRNIEPRGMLKVDLRKAFDSVRWDFITATLKAIGMPTCFVNWIDQCISTASFSVSVNGNSGGFFKSTKGLRQGDPLSPYLFVLAMEVFSKLLQSRFDAGYIHYHPRTAELNISHLMFADDVMVFFDGGTSSLHGIAETLDDFASWSGLRMNKDKTQLFHAGVTQNEASAFGDYGFTIGSLPICYLGLPLMHRKLKTIEYEPLMDKLRGRFKSWAAKTLSFAGRAQLIASVISGTVNFWISTFMLPKGCIRKIESLCARFLWTGTIDSSRGAKVAWSTVCLPKSEGGLGLRRFADWNKTLCLRFIWLLFSGKDTLWSSWHKHHYIQDASFWSIKENVRASASWNSILKLRGIARQFLITMTGNGQTTSFWFDWWTPLGPLLEVIGDQGPRNLRIPINAKVSEVCASGSWNLSQPRSDFEVALHIHLTTIPVPAASMRDDYYGWMVNKEICVGYDAYKTWEVMRPRSEVKQWSSSVWFKGAVPKHAFNMWISQLDRLPTRARLASWGIIQHADCCFCGREVETRDHLFVRCPFSKLIWSSALQKINPRPRHFQNWSEILSWTRNDSNRAPTLLRKIVAQAVVYHIWRQRNNIIHNGCNIPQETISKAIYREIINTITARRKRRRFNGLMTLWLR</sequence>
<dbReference type="PROSITE" id="PS50878">
    <property type="entry name" value="RT_POL"/>
    <property type="match status" value="1"/>
</dbReference>
<dbReference type="InterPro" id="IPR026960">
    <property type="entry name" value="RVT-Znf"/>
</dbReference>
<evidence type="ECO:0000259" key="1">
    <source>
        <dbReference type="PROSITE" id="PS50878"/>
    </source>
</evidence>
<dbReference type="EMBL" id="CACVBM020001496">
    <property type="protein sequence ID" value="CAA7052226.1"/>
    <property type="molecule type" value="Genomic_DNA"/>
</dbReference>
<name>A0A6D2KJZ2_9BRAS</name>
<dbReference type="SUPFAM" id="SSF56672">
    <property type="entry name" value="DNA/RNA polymerases"/>
    <property type="match status" value="1"/>
</dbReference>
<evidence type="ECO:0000313" key="2">
    <source>
        <dbReference type="EMBL" id="CAA7052226.1"/>
    </source>
</evidence>
<evidence type="ECO:0000313" key="3">
    <source>
        <dbReference type="Proteomes" id="UP000467841"/>
    </source>
</evidence>
<dbReference type="Pfam" id="PF00078">
    <property type="entry name" value="RVT_1"/>
    <property type="match status" value="1"/>
</dbReference>
<keyword evidence="3" id="KW-1185">Reference proteome</keyword>
<feature type="domain" description="Reverse transcriptase" evidence="1">
    <location>
        <begin position="397"/>
        <end position="674"/>
    </location>
</feature>
<dbReference type="InterPro" id="IPR043502">
    <property type="entry name" value="DNA/RNA_pol_sf"/>
</dbReference>